<dbReference type="InterPro" id="IPR013785">
    <property type="entry name" value="Aldolase_TIM"/>
</dbReference>
<evidence type="ECO:0000256" key="3">
    <source>
        <dbReference type="ARBA" id="ARBA00022643"/>
    </source>
</evidence>
<proteinExistence type="inferred from homology"/>
<dbReference type="SUPFAM" id="SSF51395">
    <property type="entry name" value="FMN-linked oxidoreductases"/>
    <property type="match status" value="1"/>
</dbReference>
<comment type="cofactor">
    <cofactor evidence="1">
        <name>FMN</name>
        <dbReference type="ChEBI" id="CHEBI:58210"/>
    </cofactor>
</comment>
<dbReference type="Pfam" id="PF01070">
    <property type="entry name" value="FMN_dh"/>
    <property type="match status" value="1"/>
</dbReference>
<keyword evidence="4 7" id="KW-0560">Oxidoreductase</keyword>
<evidence type="ECO:0000259" key="6">
    <source>
        <dbReference type="PROSITE" id="PS51349"/>
    </source>
</evidence>
<evidence type="ECO:0000256" key="1">
    <source>
        <dbReference type="ARBA" id="ARBA00001917"/>
    </source>
</evidence>
<dbReference type="InterPro" id="IPR012133">
    <property type="entry name" value="Alpha-hydoxy_acid_DH_FMN"/>
</dbReference>
<keyword evidence="8" id="KW-1185">Reference proteome</keyword>
<evidence type="ECO:0000313" key="8">
    <source>
        <dbReference type="Proteomes" id="UP001241605"/>
    </source>
</evidence>
<accession>A0ABY8QDY9</accession>
<feature type="domain" description="FMN hydroxy acid dehydrogenase" evidence="6">
    <location>
        <begin position="2"/>
        <end position="379"/>
    </location>
</feature>
<dbReference type="Proteomes" id="UP001241605">
    <property type="component" value="Chromosome"/>
</dbReference>
<organism evidence="7 8">
    <name type="scientific">Tropicibacter oceani</name>
    <dbReference type="NCBI Taxonomy" id="3058420"/>
    <lineage>
        <taxon>Bacteria</taxon>
        <taxon>Pseudomonadati</taxon>
        <taxon>Pseudomonadota</taxon>
        <taxon>Alphaproteobacteria</taxon>
        <taxon>Rhodobacterales</taxon>
        <taxon>Roseobacteraceae</taxon>
        <taxon>Tropicibacter</taxon>
    </lineage>
</organism>
<reference evidence="7 8" key="1">
    <citation type="submission" date="2023-05" db="EMBL/GenBank/DDBJ databases">
        <title>YMD87, complete Genome.</title>
        <authorList>
            <person name="Zhang J."/>
            <person name="Xu X."/>
        </authorList>
    </citation>
    <scope>NUCLEOTIDE SEQUENCE [LARGE SCALE GENOMIC DNA]</scope>
    <source>
        <strain evidence="7 8">YMD87</strain>
    </source>
</reference>
<keyword evidence="3" id="KW-0288">FMN</keyword>
<dbReference type="InterPro" id="IPR037396">
    <property type="entry name" value="FMN_HAD"/>
</dbReference>
<dbReference type="EMBL" id="CP124616">
    <property type="protein sequence ID" value="WGW02228.1"/>
    <property type="molecule type" value="Genomic_DNA"/>
</dbReference>
<gene>
    <name evidence="7" type="ORF">QF118_09660</name>
</gene>
<dbReference type="PROSITE" id="PS51349">
    <property type="entry name" value="FMN_HYDROXY_ACID_DH_2"/>
    <property type="match status" value="1"/>
</dbReference>
<keyword evidence="2" id="KW-0285">Flavoprotein</keyword>
<evidence type="ECO:0000256" key="4">
    <source>
        <dbReference type="ARBA" id="ARBA00023002"/>
    </source>
</evidence>
<sequence length="379" mass="41922">MDLDLTYPAVSDLRAKARRRIPHFAFEYLDSSTGAELQAKRNRDALDAVHFMPDILPGRVGPDFTTTFMGTEYSRPFGIAPVGMSGLMWPGAERMLATHAAQTRIPFGLSTVATRLPEEIGPIAGDMGWYQLYCPADPEIRRDMLKRARDSGFTKLIFTVDVPDDSRRERQRRAKLTLPPKITPRVVWEVLTHPEWSLRTLKIGAPRIVLPESYVDQTDPRSSLHHAGHIIRGTPDWDTLKALRDEWQGDLLVKGVMCPVAAKRLVGEGVDAIWVSNHSARQFEPGPAAITQLPKVRQAVGPDFPVIFDSGVAAGMDVLRALALGADFVMLGRAWHYAVAALGAKGPAHLTHILTDDMKLNMAQLGTHHLADLSKRLLA</sequence>
<name>A0ABY8QDY9_9RHOB</name>
<evidence type="ECO:0000313" key="7">
    <source>
        <dbReference type="EMBL" id="WGW02228.1"/>
    </source>
</evidence>
<protein>
    <submittedName>
        <fullName evidence="7">Alpha-hydroxy acid oxidase</fullName>
        <ecNumber evidence="7">1.-.-.-</ecNumber>
    </submittedName>
</protein>
<dbReference type="InterPro" id="IPR000262">
    <property type="entry name" value="FMN-dep_DH"/>
</dbReference>
<dbReference type="PANTHER" id="PTHR10578">
    <property type="entry name" value="S -2-HYDROXY-ACID OXIDASE-RELATED"/>
    <property type="match status" value="1"/>
</dbReference>
<dbReference type="EC" id="1.-.-.-" evidence="7"/>
<dbReference type="PANTHER" id="PTHR10578:SF107">
    <property type="entry name" value="2-HYDROXYACID OXIDASE 1"/>
    <property type="match status" value="1"/>
</dbReference>
<dbReference type="CDD" id="cd02809">
    <property type="entry name" value="alpha_hydroxyacid_oxid_FMN"/>
    <property type="match status" value="1"/>
</dbReference>
<dbReference type="Gene3D" id="3.20.20.70">
    <property type="entry name" value="Aldolase class I"/>
    <property type="match status" value="1"/>
</dbReference>
<dbReference type="GO" id="GO:0016491">
    <property type="term" value="F:oxidoreductase activity"/>
    <property type="evidence" value="ECO:0007669"/>
    <property type="project" value="UniProtKB-KW"/>
</dbReference>
<evidence type="ECO:0000256" key="2">
    <source>
        <dbReference type="ARBA" id="ARBA00022630"/>
    </source>
</evidence>
<dbReference type="PIRSF" id="PIRSF000138">
    <property type="entry name" value="Al-hdrx_acd_dh"/>
    <property type="match status" value="1"/>
</dbReference>
<comment type="similarity">
    <text evidence="5">Belongs to the FMN-dependent alpha-hydroxy acid dehydrogenase family.</text>
</comment>
<evidence type="ECO:0000256" key="5">
    <source>
        <dbReference type="ARBA" id="ARBA00024042"/>
    </source>
</evidence>
<dbReference type="RefSeq" id="WP_282298859.1">
    <property type="nucleotide sequence ID" value="NZ_CP124616.1"/>
</dbReference>